<evidence type="ECO:0000256" key="7">
    <source>
        <dbReference type="ARBA" id="ARBA00029829"/>
    </source>
</evidence>
<evidence type="ECO:0000256" key="6">
    <source>
        <dbReference type="ARBA" id="ARBA00023136"/>
    </source>
</evidence>
<dbReference type="InterPro" id="IPR018764">
    <property type="entry name" value="RskA_C"/>
</dbReference>
<keyword evidence="6 10" id="KW-0472">Membrane</keyword>
<dbReference type="InterPro" id="IPR051474">
    <property type="entry name" value="Anti-sigma-K/W_factor"/>
</dbReference>
<reference evidence="12 13" key="1">
    <citation type="submission" date="2019-12" db="EMBL/GenBank/DDBJ databases">
        <title>Mucilaginibacter sp. HMF7410 genome sequencing and assembly.</title>
        <authorList>
            <person name="Kang H."/>
            <person name="Cha I."/>
            <person name="Kim H."/>
            <person name="Joh K."/>
        </authorList>
    </citation>
    <scope>NUCLEOTIDE SEQUENCE [LARGE SCALE GENOMIC DNA]</scope>
    <source>
        <strain evidence="12 13">HMF7410</strain>
    </source>
</reference>
<dbReference type="Pfam" id="PF10099">
    <property type="entry name" value="RskA_C"/>
    <property type="match status" value="1"/>
</dbReference>
<evidence type="ECO:0000256" key="2">
    <source>
        <dbReference type="ARBA" id="ARBA00004236"/>
    </source>
</evidence>
<organism evidence="12 13">
    <name type="scientific">Mucilaginibacter arboris</name>
    <dbReference type="NCBI Taxonomy" id="2682090"/>
    <lineage>
        <taxon>Bacteria</taxon>
        <taxon>Pseudomonadati</taxon>
        <taxon>Bacteroidota</taxon>
        <taxon>Sphingobacteriia</taxon>
        <taxon>Sphingobacteriales</taxon>
        <taxon>Sphingobacteriaceae</taxon>
        <taxon>Mucilaginibacter</taxon>
    </lineage>
</organism>
<feature type="coiled-coil region" evidence="9">
    <location>
        <begin position="131"/>
        <end position="165"/>
    </location>
</feature>
<evidence type="ECO:0000259" key="11">
    <source>
        <dbReference type="Pfam" id="PF10099"/>
    </source>
</evidence>
<keyword evidence="4 10" id="KW-0812">Transmembrane</keyword>
<evidence type="ECO:0000256" key="3">
    <source>
        <dbReference type="ARBA" id="ARBA00022475"/>
    </source>
</evidence>
<evidence type="ECO:0000313" key="12">
    <source>
        <dbReference type="EMBL" id="MVN21508.1"/>
    </source>
</evidence>
<dbReference type="GO" id="GO:0006417">
    <property type="term" value="P:regulation of translation"/>
    <property type="evidence" value="ECO:0007669"/>
    <property type="project" value="TreeGrafter"/>
</dbReference>
<keyword evidence="13" id="KW-1185">Reference proteome</keyword>
<name>A0A7K1SW93_9SPHI</name>
<comment type="subcellular location">
    <subcellularLocation>
        <location evidence="2">Cell membrane</location>
    </subcellularLocation>
    <subcellularLocation>
        <location evidence="1">Membrane</location>
        <topology evidence="1">Single-pass membrane protein</topology>
    </subcellularLocation>
</comment>
<gene>
    <name evidence="12" type="ORF">GO621_08155</name>
</gene>
<evidence type="ECO:0000256" key="9">
    <source>
        <dbReference type="SAM" id="Coils"/>
    </source>
</evidence>
<feature type="transmembrane region" description="Helical" evidence="10">
    <location>
        <begin position="108"/>
        <end position="128"/>
    </location>
</feature>
<dbReference type="GO" id="GO:0016989">
    <property type="term" value="F:sigma factor antagonist activity"/>
    <property type="evidence" value="ECO:0007669"/>
    <property type="project" value="TreeGrafter"/>
</dbReference>
<keyword evidence="9" id="KW-0175">Coiled coil</keyword>
<dbReference type="PANTHER" id="PTHR37461">
    <property type="entry name" value="ANTI-SIGMA-K FACTOR RSKA"/>
    <property type="match status" value="1"/>
</dbReference>
<proteinExistence type="predicted"/>
<feature type="domain" description="Anti-sigma K factor RskA C-terminal" evidence="11">
    <location>
        <begin position="223"/>
        <end position="321"/>
    </location>
</feature>
<feature type="coiled-coil region" evidence="9">
    <location>
        <begin position="191"/>
        <end position="218"/>
    </location>
</feature>
<comment type="caution">
    <text evidence="12">The sequence shown here is derived from an EMBL/GenBank/DDBJ whole genome shotgun (WGS) entry which is preliminary data.</text>
</comment>
<sequence length="333" mass="37777">MEDIKQYIESGILELYILDTLNPEEKLEVESMAAKYPAIQKELDEISQAMELYAEQNAVEPSENLRETVLNQLIGTTQEPVSVPQKNISENKKVIPLQAAKQTYFYKYAFAASIALLLVSLAALFNMYNRLQESRQQLVTLQLQNQKFANQVNFQESQLNQYKQQSGGTALQKPVFVDSVTVKGKTNTPGLIAMQSELKQSKKRILALELQNKDHEKELNAFSDPDTRFIKLKGVKDSSSMLLAWNPEKKQLWINKKASTLPANDQQHQYQLWAIRKLKPISLGVFDVRKTDSIMEKMASIDKASAFAVTLEPRGGSEKPTMKQMMVMGFAHK</sequence>
<dbReference type="Gene3D" id="1.10.10.1320">
    <property type="entry name" value="Anti-sigma factor, zinc-finger domain"/>
    <property type="match status" value="1"/>
</dbReference>
<dbReference type="EMBL" id="WPIK01000006">
    <property type="protein sequence ID" value="MVN21508.1"/>
    <property type="molecule type" value="Genomic_DNA"/>
</dbReference>
<keyword evidence="3" id="KW-1003">Cell membrane</keyword>
<protein>
    <recommendedName>
        <fullName evidence="8">Regulator of SigK</fullName>
    </recommendedName>
    <alternativeName>
        <fullName evidence="7">Sigma-K anti-sigma factor RskA</fullName>
    </alternativeName>
</protein>
<dbReference type="AlphaFoldDB" id="A0A7K1SW93"/>
<evidence type="ECO:0000256" key="5">
    <source>
        <dbReference type="ARBA" id="ARBA00022989"/>
    </source>
</evidence>
<dbReference type="PANTHER" id="PTHR37461:SF1">
    <property type="entry name" value="ANTI-SIGMA-K FACTOR RSKA"/>
    <property type="match status" value="1"/>
</dbReference>
<evidence type="ECO:0000256" key="4">
    <source>
        <dbReference type="ARBA" id="ARBA00022692"/>
    </source>
</evidence>
<dbReference type="Proteomes" id="UP000462014">
    <property type="component" value="Unassembled WGS sequence"/>
</dbReference>
<evidence type="ECO:0000313" key="13">
    <source>
        <dbReference type="Proteomes" id="UP000462014"/>
    </source>
</evidence>
<dbReference type="GO" id="GO:0005886">
    <property type="term" value="C:plasma membrane"/>
    <property type="evidence" value="ECO:0007669"/>
    <property type="project" value="UniProtKB-SubCell"/>
</dbReference>
<evidence type="ECO:0000256" key="10">
    <source>
        <dbReference type="SAM" id="Phobius"/>
    </source>
</evidence>
<evidence type="ECO:0000256" key="1">
    <source>
        <dbReference type="ARBA" id="ARBA00004167"/>
    </source>
</evidence>
<evidence type="ECO:0000256" key="8">
    <source>
        <dbReference type="ARBA" id="ARBA00030803"/>
    </source>
</evidence>
<accession>A0A7K1SW93</accession>
<keyword evidence="5 10" id="KW-1133">Transmembrane helix</keyword>
<dbReference type="InterPro" id="IPR041916">
    <property type="entry name" value="Anti_sigma_zinc_sf"/>
</dbReference>
<dbReference type="RefSeq" id="WP_157565889.1">
    <property type="nucleotide sequence ID" value="NZ_WPIK01000006.1"/>
</dbReference>